<dbReference type="AlphaFoldDB" id="A0A540KXW4"/>
<accession>A0A540KXW4</accession>
<keyword evidence="1" id="KW-0812">Transmembrane</keyword>
<feature type="transmembrane region" description="Helical" evidence="1">
    <location>
        <begin position="86"/>
        <end position="109"/>
    </location>
</feature>
<evidence type="ECO:0000313" key="3">
    <source>
        <dbReference type="EMBL" id="TQD79061.1"/>
    </source>
</evidence>
<feature type="transmembrane region" description="Helical" evidence="1">
    <location>
        <begin position="121"/>
        <end position="139"/>
    </location>
</feature>
<feature type="transmembrane region" description="Helical" evidence="1">
    <location>
        <begin position="367"/>
        <end position="388"/>
    </location>
</feature>
<keyword evidence="4" id="KW-1185">Reference proteome</keyword>
<feature type="transmembrane region" description="Helical" evidence="1">
    <location>
        <begin position="334"/>
        <end position="355"/>
    </location>
</feature>
<dbReference type="Pfam" id="PF07786">
    <property type="entry name" value="HGSNAT_cat"/>
    <property type="match status" value="1"/>
</dbReference>
<sequence>MAMYEPIRGYTDDDERRMADPIMKENINIGGGDGRMNDDVEMAIQPYQSPTGGGAAYMNSSNEEAAVASLPSKSRQQQQRLGSLDVFRGLTVVLMIIVDDMGGILPAINHSPWNGLTLADLVMPFFLFMVGVSLALTYKKPSCGIASTRKAVLRTLKLLALGLFLQGGFFHHVKDLTFGVDITKMRWMGILQRIAIGYFVAALCEIWLKRDGNVNSGRSLLRKYRSQLTVALIITTLYLSLLYGLHVPDWEYQIPVDSSSAPKTFSVKCGVRGDRGPACNAVGMIDRKILGIEHLYKRPIYARTEECSINSPDYGPLPADAPSWCQAPFDPEGLLSSMMAIVTCLVGLHYGHIIVHFKDHRERILHWSISSSSLVVLGLVLDLFGLHINKALYTFSYMCVTAGAAGILFASIYLMVDVCGYRRPTIVMEWMGMHALMIFVLIACNILPVILFGFYWGKPENNILLSGSSVMSLESELKRFATALSLHRAFWMIHFACRRATSPALSMMLSMKNIYDVTLLPAPTWKRSSAIRFKNMDSVVSSITTVRSLRTLWRMRCL</sequence>
<gene>
    <name evidence="3" type="ORF">C1H46_035378</name>
</gene>
<protein>
    <recommendedName>
        <fullName evidence="2">Heparan-alpha-glucosaminide N-acetyltransferase catalytic domain-containing protein</fullName>
    </recommendedName>
</protein>
<feature type="transmembrane region" description="Helical" evidence="1">
    <location>
        <begin position="394"/>
        <end position="416"/>
    </location>
</feature>
<comment type="caution">
    <text evidence="3">The sequence shown here is derived from an EMBL/GenBank/DDBJ whole genome shotgun (WGS) entry which is preliminary data.</text>
</comment>
<dbReference type="PANTHER" id="PTHR31061:SF24">
    <property type="entry name" value="LD22376P"/>
    <property type="match status" value="1"/>
</dbReference>
<evidence type="ECO:0000313" key="4">
    <source>
        <dbReference type="Proteomes" id="UP000315295"/>
    </source>
</evidence>
<dbReference type="STRING" id="106549.A0A540KXW4"/>
<feature type="transmembrane region" description="Helical" evidence="1">
    <location>
        <begin position="151"/>
        <end position="170"/>
    </location>
</feature>
<reference evidence="3 4" key="1">
    <citation type="journal article" date="2019" name="G3 (Bethesda)">
        <title>Sequencing of a Wild Apple (Malus baccata) Genome Unravels the Differences Between Cultivated and Wild Apple Species Regarding Disease Resistance and Cold Tolerance.</title>
        <authorList>
            <person name="Chen X."/>
        </authorList>
    </citation>
    <scope>NUCLEOTIDE SEQUENCE [LARGE SCALE GENOMIC DNA]</scope>
    <source>
        <strain evidence="4">cv. Shandingzi</strain>
        <tissue evidence="3">Leaves</tissue>
    </source>
</reference>
<keyword evidence="1" id="KW-0472">Membrane</keyword>
<evidence type="ECO:0000259" key="2">
    <source>
        <dbReference type="Pfam" id="PF07786"/>
    </source>
</evidence>
<dbReference type="PANTHER" id="PTHR31061">
    <property type="entry name" value="LD22376P"/>
    <property type="match status" value="1"/>
</dbReference>
<feature type="transmembrane region" description="Helical" evidence="1">
    <location>
        <begin position="190"/>
        <end position="208"/>
    </location>
</feature>
<keyword evidence="1" id="KW-1133">Transmembrane helix</keyword>
<organism evidence="3 4">
    <name type="scientific">Malus baccata</name>
    <name type="common">Siberian crab apple</name>
    <name type="synonym">Pyrus baccata</name>
    <dbReference type="NCBI Taxonomy" id="106549"/>
    <lineage>
        <taxon>Eukaryota</taxon>
        <taxon>Viridiplantae</taxon>
        <taxon>Streptophyta</taxon>
        <taxon>Embryophyta</taxon>
        <taxon>Tracheophyta</taxon>
        <taxon>Spermatophyta</taxon>
        <taxon>Magnoliopsida</taxon>
        <taxon>eudicotyledons</taxon>
        <taxon>Gunneridae</taxon>
        <taxon>Pentapetalae</taxon>
        <taxon>rosids</taxon>
        <taxon>fabids</taxon>
        <taxon>Rosales</taxon>
        <taxon>Rosaceae</taxon>
        <taxon>Amygdaloideae</taxon>
        <taxon>Maleae</taxon>
        <taxon>Malus</taxon>
    </lineage>
</organism>
<feature type="transmembrane region" description="Helical" evidence="1">
    <location>
        <begin position="436"/>
        <end position="457"/>
    </location>
</feature>
<dbReference type="Proteomes" id="UP000315295">
    <property type="component" value="Unassembled WGS sequence"/>
</dbReference>
<proteinExistence type="predicted"/>
<feature type="domain" description="Heparan-alpha-glucosaminide N-acetyltransferase catalytic" evidence="2">
    <location>
        <begin position="80"/>
        <end position="203"/>
    </location>
</feature>
<dbReference type="InterPro" id="IPR012429">
    <property type="entry name" value="HGSNAT_cat"/>
</dbReference>
<feature type="transmembrane region" description="Helical" evidence="1">
    <location>
        <begin position="228"/>
        <end position="246"/>
    </location>
</feature>
<name>A0A540KXW4_MALBA</name>
<evidence type="ECO:0000256" key="1">
    <source>
        <dbReference type="SAM" id="Phobius"/>
    </source>
</evidence>
<dbReference type="EMBL" id="VIEB01000876">
    <property type="protein sequence ID" value="TQD79061.1"/>
    <property type="molecule type" value="Genomic_DNA"/>
</dbReference>